<dbReference type="SUPFAM" id="SSF51430">
    <property type="entry name" value="NAD(P)-linked oxidoreductase"/>
    <property type="match status" value="1"/>
</dbReference>
<dbReference type="RefSeq" id="WP_316026970.1">
    <property type="nucleotide sequence ID" value="NZ_JAWDIO010000002.1"/>
</dbReference>
<gene>
    <name evidence="2" type="ORF">RS130_17305</name>
</gene>
<accession>A0ABU3SZL2</accession>
<feature type="domain" description="NADP-dependent oxidoreductase" evidence="1">
    <location>
        <begin position="20"/>
        <end position="331"/>
    </location>
</feature>
<dbReference type="Pfam" id="PF00248">
    <property type="entry name" value="Aldo_ket_red"/>
    <property type="match status" value="1"/>
</dbReference>
<reference evidence="2 3" key="1">
    <citation type="submission" date="2023-10" db="EMBL/GenBank/DDBJ databases">
        <title>Glaciecola aquimarina strain GGW-M5 nov., isolated from a coastal seawater.</title>
        <authorList>
            <person name="Bayburt H."/>
            <person name="Kim J.M."/>
            <person name="Choi B.J."/>
            <person name="Jeon C.O."/>
        </authorList>
    </citation>
    <scope>NUCLEOTIDE SEQUENCE [LARGE SCALE GENOMIC DNA]</scope>
    <source>
        <strain evidence="2 3">KCTC 32108</strain>
    </source>
</reference>
<dbReference type="InterPro" id="IPR036812">
    <property type="entry name" value="NAD(P)_OxRdtase_dom_sf"/>
</dbReference>
<dbReference type="PANTHER" id="PTHR42686">
    <property type="entry name" value="GH17980P-RELATED"/>
    <property type="match status" value="1"/>
</dbReference>
<dbReference type="EMBL" id="JAWDIO010000002">
    <property type="protein sequence ID" value="MDU0355430.1"/>
    <property type="molecule type" value="Genomic_DNA"/>
</dbReference>
<dbReference type="Proteomes" id="UP001247805">
    <property type="component" value="Unassembled WGS sequence"/>
</dbReference>
<proteinExistence type="predicted"/>
<organism evidence="2 3">
    <name type="scientific">Paraglaciecola aquimarina</name>
    <dbReference type="NCBI Taxonomy" id="1235557"/>
    <lineage>
        <taxon>Bacteria</taxon>
        <taxon>Pseudomonadati</taxon>
        <taxon>Pseudomonadota</taxon>
        <taxon>Gammaproteobacteria</taxon>
        <taxon>Alteromonadales</taxon>
        <taxon>Alteromonadaceae</taxon>
        <taxon>Paraglaciecola</taxon>
    </lineage>
</organism>
<dbReference type="Gene3D" id="3.20.20.100">
    <property type="entry name" value="NADP-dependent oxidoreductase domain"/>
    <property type="match status" value="1"/>
</dbReference>
<evidence type="ECO:0000313" key="3">
    <source>
        <dbReference type="Proteomes" id="UP001247805"/>
    </source>
</evidence>
<evidence type="ECO:0000259" key="1">
    <source>
        <dbReference type="Pfam" id="PF00248"/>
    </source>
</evidence>
<dbReference type="PANTHER" id="PTHR42686:SF1">
    <property type="entry name" value="GH17980P-RELATED"/>
    <property type="match status" value="1"/>
</dbReference>
<dbReference type="InterPro" id="IPR023210">
    <property type="entry name" value="NADP_OxRdtase_dom"/>
</dbReference>
<comment type="caution">
    <text evidence="2">The sequence shown here is derived from an EMBL/GenBank/DDBJ whole genome shotgun (WGS) entry which is preliminary data.</text>
</comment>
<name>A0ABU3SZL2_9ALTE</name>
<sequence length="343" mass="37205">MNQKFEKRQIGNTRLQVTSLGFGAASMGNLYQAVDDGEAQATLATAIKSGINLFDTAPRYGLGLSERRVGDALRNIAPEDYVLSTKVGRILTADRQAKTSELRYGFATPMPFDAHYDYTYDGIMRSFEDSLQRLGLAKIDILLVHDIGRDTHGEKNPFYFKQLASSGYSALDELRAAGLIQAVGLGVNESIVCEHAMDIGKFDCFLLAGRYSLLEQDPLHNLLPKCIANNASIILGGPYNSGILATGVKGNNVPLFNYEPAPKSIIKQVAEIESVCDEYQVTLAAAALQFPLGHPAVSSVIPGLGSEKRVKSTLDLFCADIPSEFWQALQDKGLLDQSAPLPS</sequence>
<evidence type="ECO:0000313" key="2">
    <source>
        <dbReference type="EMBL" id="MDU0355430.1"/>
    </source>
</evidence>
<dbReference type="InterPro" id="IPR020471">
    <property type="entry name" value="AKR"/>
</dbReference>
<protein>
    <submittedName>
        <fullName evidence="2">Aldo/keto reductase</fullName>
    </submittedName>
</protein>
<keyword evidence="3" id="KW-1185">Reference proteome</keyword>